<evidence type="ECO:0000256" key="2">
    <source>
        <dbReference type="ARBA" id="ARBA00022692"/>
    </source>
</evidence>
<dbReference type="EMBL" id="KN880433">
    <property type="protein sequence ID" value="KIY73997.1"/>
    <property type="molecule type" value="Genomic_DNA"/>
</dbReference>
<dbReference type="OrthoDB" id="3358017at2759"/>
<evidence type="ECO:0000256" key="1">
    <source>
        <dbReference type="ARBA" id="ARBA00004141"/>
    </source>
</evidence>
<comment type="subcellular location">
    <subcellularLocation>
        <location evidence="1">Membrane</location>
        <topology evidence="1">Multi-pass membrane protein</topology>
    </subcellularLocation>
</comment>
<feature type="transmembrane region" description="Helical" evidence="5">
    <location>
        <begin position="186"/>
        <end position="211"/>
    </location>
</feature>
<accession>A0A0D7BU95</accession>
<dbReference type="InterPro" id="IPR007568">
    <property type="entry name" value="RTA1"/>
</dbReference>
<dbReference type="PANTHER" id="PTHR31465:SF1">
    <property type="entry name" value="PROTEIN RTA1-RELATED"/>
    <property type="match status" value="1"/>
</dbReference>
<sequence length="324" mass="35764">MSVSMRQSAASVLALALCAAAQQYAPPDDPFADPKNDIYNPLRYIASNTLTAISFSLVVSVGISQVVLMWRYGAKWMLAMTIGCFAFSLGLGLRFALNKFPESTSYYIVYYLFVVLSPCAFIAADYVLLGRLARHLGADEFLLVTPRKITITFVSSDIITFLIQAAGGGLSTSKNPDTGLVGSRVFLAGLALQLLSFIIFTIIYARFLVLLHKRSPALWLRDTHLPWYHDWRALAASLILSCIGILIRSVYRTIELGQGFHGHLATTEAYFYGLDTLPLFIAIAVYVPFWPGRFIPAEEEAEVSSTRNSVRTVEGVPVAEKEQV</sequence>
<protein>
    <submittedName>
        <fullName evidence="7">RTA1-domain-containing protein</fullName>
    </submittedName>
</protein>
<keyword evidence="4 5" id="KW-0472">Membrane</keyword>
<proteinExistence type="predicted"/>
<keyword evidence="2 5" id="KW-0812">Transmembrane</keyword>
<feature type="signal peptide" evidence="6">
    <location>
        <begin position="1"/>
        <end position="20"/>
    </location>
</feature>
<dbReference type="Pfam" id="PF04479">
    <property type="entry name" value="RTA1"/>
    <property type="match status" value="1"/>
</dbReference>
<feature type="transmembrane region" description="Helical" evidence="5">
    <location>
        <begin position="231"/>
        <end position="251"/>
    </location>
</feature>
<feature type="transmembrane region" description="Helical" evidence="5">
    <location>
        <begin position="45"/>
        <end position="69"/>
    </location>
</feature>
<keyword evidence="6" id="KW-0732">Signal</keyword>
<feature type="transmembrane region" description="Helical" evidence="5">
    <location>
        <begin position="149"/>
        <end position="166"/>
    </location>
</feature>
<keyword evidence="3 5" id="KW-1133">Transmembrane helix</keyword>
<evidence type="ECO:0000313" key="8">
    <source>
        <dbReference type="Proteomes" id="UP000054007"/>
    </source>
</evidence>
<feature type="transmembrane region" description="Helical" evidence="5">
    <location>
        <begin position="76"/>
        <end position="96"/>
    </location>
</feature>
<organism evidence="7 8">
    <name type="scientific">Cylindrobasidium torrendii FP15055 ss-10</name>
    <dbReference type="NCBI Taxonomy" id="1314674"/>
    <lineage>
        <taxon>Eukaryota</taxon>
        <taxon>Fungi</taxon>
        <taxon>Dikarya</taxon>
        <taxon>Basidiomycota</taxon>
        <taxon>Agaricomycotina</taxon>
        <taxon>Agaricomycetes</taxon>
        <taxon>Agaricomycetidae</taxon>
        <taxon>Agaricales</taxon>
        <taxon>Marasmiineae</taxon>
        <taxon>Physalacriaceae</taxon>
        <taxon>Cylindrobasidium</taxon>
    </lineage>
</organism>
<evidence type="ECO:0000256" key="4">
    <source>
        <dbReference type="ARBA" id="ARBA00023136"/>
    </source>
</evidence>
<evidence type="ECO:0000256" key="5">
    <source>
        <dbReference type="SAM" id="Phobius"/>
    </source>
</evidence>
<feature type="chain" id="PRO_5002317414" evidence="6">
    <location>
        <begin position="21"/>
        <end position="324"/>
    </location>
</feature>
<dbReference type="STRING" id="1314674.A0A0D7BU95"/>
<evidence type="ECO:0000313" key="7">
    <source>
        <dbReference type="EMBL" id="KIY73997.1"/>
    </source>
</evidence>
<evidence type="ECO:0000256" key="3">
    <source>
        <dbReference type="ARBA" id="ARBA00022989"/>
    </source>
</evidence>
<gene>
    <name evidence="7" type="ORF">CYLTODRAFT_365050</name>
</gene>
<feature type="transmembrane region" description="Helical" evidence="5">
    <location>
        <begin position="108"/>
        <end position="128"/>
    </location>
</feature>
<name>A0A0D7BU95_9AGAR</name>
<keyword evidence="8" id="KW-1185">Reference proteome</keyword>
<dbReference type="GO" id="GO:0016020">
    <property type="term" value="C:membrane"/>
    <property type="evidence" value="ECO:0007669"/>
    <property type="project" value="UniProtKB-SubCell"/>
</dbReference>
<reference evidence="7 8" key="1">
    <citation type="journal article" date="2015" name="Fungal Genet. Biol.">
        <title>Evolution of novel wood decay mechanisms in Agaricales revealed by the genome sequences of Fistulina hepatica and Cylindrobasidium torrendii.</title>
        <authorList>
            <person name="Floudas D."/>
            <person name="Held B.W."/>
            <person name="Riley R."/>
            <person name="Nagy L.G."/>
            <person name="Koehler G."/>
            <person name="Ransdell A.S."/>
            <person name="Younus H."/>
            <person name="Chow J."/>
            <person name="Chiniquy J."/>
            <person name="Lipzen A."/>
            <person name="Tritt A."/>
            <person name="Sun H."/>
            <person name="Haridas S."/>
            <person name="LaButti K."/>
            <person name="Ohm R.A."/>
            <person name="Kues U."/>
            <person name="Blanchette R.A."/>
            <person name="Grigoriev I.V."/>
            <person name="Minto R.E."/>
            <person name="Hibbett D.S."/>
        </authorList>
    </citation>
    <scope>NUCLEOTIDE SEQUENCE [LARGE SCALE GENOMIC DNA]</scope>
    <source>
        <strain evidence="7 8">FP15055 ss-10</strain>
    </source>
</reference>
<dbReference type="PANTHER" id="PTHR31465">
    <property type="entry name" value="PROTEIN RTA1-RELATED"/>
    <property type="match status" value="1"/>
</dbReference>
<feature type="transmembrane region" description="Helical" evidence="5">
    <location>
        <begin position="271"/>
        <end position="289"/>
    </location>
</feature>
<dbReference type="Proteomes" id="UP000054007">
    <property type="component" value="Unassembled WGS sequence"/>
</dbReference>
<dbReference type="AlphaFoldDB" id="A0A0D7BU95"/>
<evidence type="ECO:0000256" key="6">
    <source>
        <dbReference type="SAM" id="SignalP"/>
    </source>
</evidence>